<evidence type="ECO:0000313" key="1">
    <source>
        <dbReference type="EMBL" id="MCI8208161.1"/>
    </source>
</evidence>
<dbReference type="RefSeq" id="WP_243244125.1">
    <property type="nucleotide sequence ID" value="NZ_LOHG01000001.1"/>
</dbReference>
<comment type="caution">
    <text evidence="1">The sequence shown here is derived from an EMBL/GenBank/DDBJ whole genome shotgun (WGS) entry which is preliminary data.</text>
</comment>
<evidence type="ECO:0000313" key="2">
    <source>
        <dbReference type="Proteomes" id="UP001320513"/>
    </source>
</evidence>
<sequence>MSFESMMLDTLELLKQDGSRVTGIKGSVQKGKIITFDSSVLIDPKDLLLRRATNGAEETYEVLDPVFHEAFHGIPASYQIEVKKLGVPEAKQQVHSIVYNVSGAGARVNHQSIDNSINTITLDSQIQGNLNTIREEIERSELLKTQKESAFDVVEELQRQFESGKPRKTVISALLGALPSIATITKAVGAIAAAI</sequence>
<keyword evidence="2" id="KW-1185">Reference proteome</keyword>
<proteinExistence type="predicted"/>
<dbReference type="EMBL" id="LOHG01000001">
    <property type="protein sequence ID" value="MCI8208161.1"/>
    <property type="molecule type" value="Genomic_DNA"/>
</dbReference>
<reference evidence="1 2" key="1">
    <citation type="submission" date="2015-12" db="EMBL/GenBank/DDBJ databases">
        <title>Phylogenomics in the description of a new species in the Pseudomonas syringae group.</title>
        <authorList>
            <person name="Busquets A."/>
            <person name="Gomila M."/>
            <person name="Beiki F."/>
            <person name="Rahimian H."/>
            <person name="Mulet M."/>
            <person name="Sanchez D."/>
            <person name="Garcia-Valdes E."/>
            <person name="Lalucat J."/>
        </authorList>
    </citation>
    <scope>NUCLEOTIDE SEQUENCE [LARGE SCALE GENOMIC DNA]</scope>
    <source>
        <strain evidence="1 2">S25</strain>
    </source>
</reference>
<organism evidence="1 2">
    <name type="scientific">Pseudomonas maioricensis</name>
    <dbReference type="NCBI Taxonomy" id="1766623"/>
    <lineage>
        <taxon>Bacteria</taxon>
        <taxon>Pseudomonadati</taxon>
        <taxon>Pseudomonadota</taxon>
        <taxon>Gammaproteobacteria</taxon>
        <taxon>Pseudomonadales</taxon>
        <taxon>Pseudomonadaceae</taxon>
        <taxon>Pseudomonas</taxon>
    </lineage>
</organism>
<name>A0ABS9ZCZ9_9PSED</name>
<gene>
    <name evidence="1" type="ORF">AUC61_01315</name>
</gene>
<protein>
    <submittedName>
        <fullName evidence="1">Uncharacterized protein</fullName>
    </submittedName>
</protein>
<dbReference type="Proteomes" id="UP001320513">
    <property type="component" value="Unassembled WGS sequence"/>
</dbReference>
<accession>A0ABS9ZCZ9</accession>